<dbReference type="PANTHER" id="PTHR24356">
    <property type="entry name" value="SERINE/THREONINE-PROTEIN KINASE"/>
    <property type="match status" value="1"/>
</dbReference>
<evidence type="ECO:0000256" key="1">
    <source>
        <dbReference type="ARBA" id="ARBA00012513"/>
    </source>
</evidence>
<evidence type="ECO:0000256" key="9">
    <source>
        <dbReference type="PROSITE-ProRule" id="PRU10141"/>
    </source>
</evidence>
<dbReference type="PROSITE" id="PS00107">
    <property type="entry name" value="PROTEIN_KINASE_ATP"/>
    <property type="match status" value="1"/>
</dbReference>
<feature type="region of interest" description="Disordered" evidence="10">
    <location>
        <begin position="1"/>
        <end position="56"/>
    </location>
</feature>
<proteinExistence type="predicted"/>
<dbReference type="GO" id="GO:0004674">
    <property type="term" value="F:protein serine/threonine kinase activity"/>
    <property type="evidence" value="ECO:0007669"/>
    <property type="project" value="UniProtKB-KW"/>
</dbReference>
<dbReference type="OrthoDB" id="3638488at2759"/>
<evidence type="ECO:0000256" key="10">
    <source>
        <dbReference type="SAM" id="MobiDB-lite"/>
    </source>
</evidence>
<dbReference type="Gene3D" id="3.30.200.20">
    <property type="entry name" value="Phosphorylase Kinase, domain 1"/>
    <property type="match status" value="1"/>
</dbReference>
<evidence type="ECO:0000313" key="13">
    <source>
        <dbReference type="EMBL" id="CAD6453715.1"/>
    </source>
</evidence>
<dbReference type="SMART" id="SM00133">
    <property type="entry name" value="S_TK_X"/>
    <property type="match status" value="1"/>
</dbReference>
<evidence type="ECO:0000259" key="12">
    <source>
        <dbReference type="PROSITE" id="PS51285"/>
    </source>
</evidence>
<dbReference type="AlphaFoldDB" id="A0A8H2W6E0"/>
<dbReference type="Pfam" id="PF00069">
    <property type="entry name" value="Pkinase"/>
    <property type="match status" value="2"/>
</dbReference>
<dbReference type="EC" id="2.7.11.1" evidence="1"/>
<dbReference type="EMBL" id="CAJHIA010000036">
    <property type="protein sequence ID" value="CAD6453715.1"/>
    <property type="molecule type" value="Genomic_DNA"/>
</dbReference>
<dbReference type="GO" id="GO:0035556">
    <property type="term" value="P:intracellular signal transduction"/>
    <property type="evidence" value="ECO:0007669"/>
    <property type="project" value="TreeGrafter"/>
</dbReference>
<evidence type="ECO:0000256" key="2">
    <source>
        <dbReference type="ARBA" id="ARBA00022527"/>
    </source>
</evidence>
<evidence type="ECO:0000256" key="4">
    <source>
        <dbReference type="ARBA" id="ARBA00022741"/>
    </source>
</evidence>
<dbReference type="PROSITE" id="PS51285">
    <property type="entry name" value="AGC_KINASE_CTER"/>
    <property type="match status" value="1"/>
</dbReference>
<organism evidence="13 14">
    <name type="scientific">Sclerotinia trifoliorum</name>
    <dbReference type="NCBI Taxonomy" id="28548"/>
    <lineage>
        <taxon>Eukaryota</taxon>
        <taxon>Fungi</taxon>
        <taxon>Dikarya</taxon>
        <taxon>Ascomycota</taxon>
        <taxon>Pezizomycotina</taxon>
        <taxon>Leotiomycetes</taxon>
        <taxon>Helotiales</taxon>
        <taxon>Sclerotiniaceae</taxon>
        <taxon>Sclerotinia</taxon>
    </lineage>
</organism>
<feature type="binding site" evidence="9">
    <location>
        <position position="347"/>
    </location>
    <ligand>
        <name>ATP</name>
        <dbReference type="ChEBI" id="CHEBI:30616"/>
    </ligand>
</feature>
<protein>
    <recommendedName>
        <fullName evidence="1">non-specific serine/threonine protein kinase</fullName>
        <ecNumber evidence="1">2.7.11.1</ecNumber>
    </recommendedName>
</protein>
<dbReference type="SUPFAM" id="SSF56112">
    <property type="entry name" value="Protein kinase-like (PK-like)"/>
    <property type="match status" value="1"/>
</dbReference>
<keyword evidence="14" id="KW-1185">Reference proteome</keyword>
<evidence type="ECO:0000256" key="7">
    <source>
        <dbReference type="ARBA" id="ARBA00047899"/>
    </source>
</evidence>
<feature type="domain" description="Protein kinase" evidence="11">
    <location>
        <begin position="309"/>
        <end position="650"/>
    </location>
</feature>
<feature type="domain" description="AGC-kinase C-terminal" evidence="12">
    <location>
        <begin position="681"/>
        <end position="761"/>
    </location>
</feature>
<dbReference type="InterPro" id="IPR000961">
    <property type="entry name" value="AGC-kinase_C"/>
</dbReference>
<dbReference type="InterPro" id="IPR000719">
    <property type="entry name" value="Prot_kinase_dom"/>
</dbReference>
<keyword evidence="5" id="KW-0418">Kinase</keyword>
<dbReference type="InterPro" id="IPR017441">
    <property type="entry name" value="Protein_kinase_ATP_BS"/>
</dbReference>
<dbReference type="PROSITE" id="PS50011">
    <property type="entry name" value="PROTEIN_KINASE_DOM"/>
    <property type="match status" value="1"/>
</dbReference>
<evidence type="ECO:0000256" key="6">
    <source>
        <dbReference type="ARBA" id="ARBA00022840"/>
    </source>
</evidence>
<keyword evidence="4 9" id="KW-0547">Nucleotide-binding</keyword>
<dbReference type="SMART" id="SM00220">
    <property type="entry name" value="S_TKc"/>
    <property type="match status" value="1"/>
</dbReference>
<evidence type="ECO:0000256" key="5">
    <source>
        <dbReference type="ARBA" id="ARBA00022777"/>
    </source>
</evidence>
<dbReference type="InterPro" id="IPR011009">
    <property type="entry name" value="Kinase-like_dom_sf"/>
</dbReference>
<evidence type="ECO:0000256" key="3">
    <source>
        <dbReference type="ARBA" id="ARBA00022679"/>
    </source>
</evidence>
<comment type="caution">
    <text evidence="13">The sequence shown here is derived from an EMBL/GenBank/DDBJ whole genome shotgun (WGS) entry which is preliminary data.</text>
</comment>
<gene>
    <name evidence="13" type="ORF">SCLTRI_LOCUS9998</name>
</gene>
<feature type="compositionally biased region" description="Polar residues" evidence="10">
    <location>
        <begin position="34"/>
        <end position="49"/>
    </location>
</feature>
<dbReference type="FunFam" id="3.30.200.20:FF:001366">
    <property type="entry name" value="Uncharacterized protein"/>
    <property type="match status" value="1"/>
</dbReference>
<dbReference type="Proteomes" id="UP000624404">
    <property type="component" value="Unassembled WGS sequence"/>
</dbReference>
<feature type="compositionally biased region" description="Polar residues" evidence="10">
    <location>
        <begin position="146"/>
        <end position="179"/>
    </location>
</feature>
<dbReference type="InterPro" id="IPR050236">
    <property type="entry name" value="Ser_Thr_kinase_AGC"/>
</dbReference>
<keyword evidence="2" id="KW-0723">Serine/threonine-protein kinase</keyword>
<keyword evidence="3" id="KW-0808">Transferase</keyword>
<feature type="region of interest" description="Disordered" evidence="10">
    <location>
        <begin position="129"/>
        <end position="195"/>
    </location>
</feature>
<sequence>MKRTRNGPAPDPNAADHRGPHHLTKPIFLESITPLESISPPQSPTNQIHRPSKFRRQGSKILSVLRSLANSSSSIALEEDYAPLSPPPESVALGKKISMALVKAPPTIVHRTQFKSRPSLISLDKGVLEFMPDAPTPPSSAESTSNSGKSSGPDAKQSTQKTSLESKFSQKSAGISQHSSENKKAVPKALNQAEGSSADGVLASITETDNVECPQPVPTVITVEKAASAKVFFETYYNEITAKPVTPRSLRRLNLENELLNDMVSSPTDKAERRQALATAETNHLRETRNMKVRSTNALKGRDFKPSNYEVVKVLGKGSFGVVRLVREKRAPGTSESEPSKSIYAMKVIRKSDMLRNSQEGHLRAERDFLVAAEGSRWVVPLIASFQDLNNLYLVMDYMPGGDFLGLLIRDNVLSESVTKWYIAEMILCIEEAHALRWIHRDVKPDNFLISASGHLKISDFGLAFDGHWSHDQAYFHNHRYSLLNKLGITVEGDSLDKKEGRSVAAAMKIAHVMMGGKERHEKNSDNASDSESILNWRNRFGNRTLARSVVGTSQYMAPEVVRGEMYDARCDWWSVAVILYECLYGHTPFLAEEGGRQQTKMNILNHKTTFQFPSRPSVSRRCQDLIRSMIQEKDHRLCSRRYKSRDTTLGSMSSRRNQDYAGRYVYPNDGEDIKAHKWFRDVQWDRIHLMPPPFIPNIKSMDDTHYFDEEEPISDFSESVTAVTPTVQQIADALKPFNREIQILATGFIERPHDTVRLKRVEKEIDQFNMRDEEKEYLKRFVKTFGKKERKRPRDRLLRDKDIAPKILELRKKGAFLGYTYRRIDAGVGCVRYGAGGGMVAQGSWRANVWHRARLSVH</sequence>
<keyword evidence="6 9" id="KW-0067">ATP-binding</keyword>
<accession>A0A8H2W6E0</accession>
<name>A0A8H2W6E0_9HELO</name>
<comment type="catalytic activity">
    <reaction evidence="7">
        <text>L-threonyl-[protein] + ATP = O-phospho-L-threonyl-[protein] + ADP + H(+)</text>
        <dbReference type="Rhea" id="RHEA:46608"/>
        <dbReference type="Rhea" id="RHEA-COMP:11060"/>
        <dbReference type="Rhea" id="RHEA-COMP:11605"/>
        <dbReference type="ChEBI" id="CHEBI:15378"/>
        <dbReference type="ChEBI" id="CHEBI:30013"/>
        <dbReference type="ChEBI" id="CHEBI:30616"/>
        <dbReference type="ChEBI" id="CHEBI:61977"/>
        <dbReference type="ChEBI" id="CHEBI:456216"/>
        <dbReference type="EC" id="2.7.11.1"/>
    </reaction>
</comment>
<reference evidence="13" key="1">
    <citation type="submission" date="2020-10" db="EMBL/GenBank/DDBJ databases">
        <authorList>
            <person name="Kusch S."/>
        </authorList>
    </citation>
    <scope>NUCLEOTIDE SEQUENCE</scope>
    <source>
        <strain evidence="13">SwB9</strain>
    </source>
</reference>
<comment type="catalytic activity">
    <reaction evidence="8">
        <text>L-seryl-[protein] + ATP = O-phospho-L-seryl-[protein] + ADP + H(+)</text>
        <dbReference type="Rhea" id="RHEA:17989"/>
        <dbReference type="Rhea" id="RHEA-COMP:9863"/>
        <dbReference type="Rhea" id="RHEA-COMP:11604"/>
        <dbReference type="ChEBI" id="CHEBI:15378"/>
        <dbReference type="ChEBI" id="CHEBI:29999"/>
        <dbReference type="ChEBI" id="CHEBI:30616"/>
        <dbReference type="ChEBI" id="CHEBI:83421"/>
        <dbReference type="ChEBI" id="CHEBI:456216"/>
        <dbReference type="EC" id="2.7.11.1"/>
    </reaction>
</comment>
<evidence type="ECO:0000259" key="11">
    <source>
        <dbReference type="PROSITE" id="PS50011"/>
    </source>
</evidence>
<evidence type="ECO:0000256" key="8">
    <source>
        <dbReference type="ARBA" id="ARBA00048679"/>
    </source>
</evidence>
<dbReference type="GO" id="GO:0005524">
    <property type="term" value="F:ATP binding"/>
    <property type="evidence" value="ECO:0007669"/>
    <property type="project" value="UniProtKB-UniRule"/>
</dbReference>
<evidence type="ECO:0000313" key="14">
    <source>
        <dbReference type="Proteomes" id="UP000624404"/>
    </source>
</evidence>
<dbReference type="PANTHER" id="PTHR24356:SF400">
    <property type="entry name" value="SERINE_THREONINE-PROTEIN KINASE CBK1"/>
    <property type="match status" value="1"/>
</dbReference>
<dbReference type="Gene3D" id="1.10.510.10">
    <property type="entry name" value="Transferase(Phosphotransferase) domain 1"/>
    <property type="match status" value="1"/>
</dbReference>